<protein>
    <submittedName>
        <fullName evidence="2">Uncharacterized protein</fullName>
    </submittedName>
</protein>
<sequence length="28" mass="3349">MRCTSSMLRRSTPRTERYSSSRSRRTAQ</sequence>
<reference evidence="2" key="2">
    <citation type="journal article" date="2015" name="Data Brief">
        <title>Shoot transcriptome of the giant reed, Arundo donax.</title>
        <authorList>
            <person name="Barrero R.A."/>
            <person name="Guerrero F.D."/>
            <person name="Moolhuijzen P."/>
            <person name="Goolsby J.A."/>
            <person name="Tidwell J."/>
            <person name="Bellgard S.E."/>
            <person name="Bellgard M.I."/>
        </authorList>
    </citation>
    <scope>NUCLEOTIDE SEQUENCE</scope>
    <source>
        <tissue evidence="2">Shoot tissue taken approximately 20 cm above the soil surface</tissue>
    </source>
</reference>
<proteinExistence type="predicted"/>
<reference evidence="2" key="1">
    <citation type="submission" date="2014-09" db="EMBL/GenBank/DDBJ databases">
        <authorList>
            <person name="Magalhaes I.L.F."/>
            <person name="Oliveira U."/>
            <person name="Santos F.R."/>
            <person name="Vidigal T.H.D.A."/>
            <person name="Brescovit A.D."/>
            <person name="Santos A.J."/>
        </authorList>
    </citation>
    <scope>NUCLEOTIDE SEQUENCE</scope>
    <source>
        <tissue evidence="2">Shoot tissue taken approximately 20 cm above the soil surface</tissue>
    </source>
</reference>
<feature type="region of interest" description="Disordered" evidence="1">
    <location>
        <begin position="1"/>
        <end position="28"/>
    </location>
</feature>
<name>A0A0A9HHM9_ARUDO</name>
<dbReference type="EMBL" id="GBRH01163525">
    <property type="protein sequence ID" value="JAE34371.1"/>
    <property type="molecule type" value="Transcribed_RNA"/>
</dbReference>
<evidence type="ECO:0000313" key="2">
    <source>
        <dbReference type="EMBL" id="JAE34371.1"/>
    </source>
</evidence>
<evidence type="ECO:0000256" key="1">
    <source>
        <dbReference type="SAM" id="MobiDB-lite"/>
    </source>
</evidence>
<organism evidence="2">
    <name type="scientific">Arundo donax</name>
    <name type="common">Giant reed</name>
    <name type="synonym">Donax arundinaceus</name>
    <dbReference type="NCBI Taxonomy" id="35708"/>
    <lineage>
        <taxon>Eukaryota</taxon>
        <taxon>Viridiplantae</taxon>
        <taxon>Streptophyta</taxon>
        <taxon>Embryophyta</taxon>
        <taxon>Tracheophyta</taxon>
        <taxon>Spermatophyta</taxon>
        <taxon>Magnoliopsida</taxon>
        <taxon>Liliopsida</taxon>
        <taxon>Poales</taxon>
        <taxon>Poaceae</taxon>
        <taxon>PACMAD clade</taxon>
        <taxon>Arundinoideae</taxon>
        <taxon>Arundineae</taxon>
        <taxon>Arundo</taxon>
    </lineage>
</organism>
<dbReference type="AlphaFoldDB" id="A0A0A9HHM9"/>
<accession>A0A0A9HHM9</accession>